<feature type="transmembrane region" description="Helical" evidence="6">
    <location>
        <begin position="75"/>
        <end position="93"/>
    </location>
</feature>
<evidence type="ECO:0000256" key="2">
    <source>
        <dbReference type="ARBA" id="ARBA00008882"/>
    </source>
</evidence>
<sequence length="240" mass="27523">MKHIESKNQYKYMTIIEHLKELRERILFSIIIVFLTLIICLIYTKEITLFLQQPALGVKFLQLAPGEYLFVSLKVAIYSAVIIASPLITYQVLQFILPGLTKQEQIYIIPIVISSIALFFSGTFFSYKFLVPITLNFLINYGSEIIEPIWSFDEYCNFLILITFSTAICFQIPVIQILLGINNIVTWKNMLNKWKYIAFTATIIGAIITPSTDPFTQVCLTCTIIALYFSGIIILKMIKT</sequence>
<feature type="transmembrane region" description="Helical" evidence="6">
    <location>
        <begin position="105"/>
        <end position="127"/>
    </location>
</feature>
<protein>
    <submittedName>
        <fullName evidence="7">Sec-independent protein translocase component TatC</fullName>
    </submittedName>
</protein>
<keyword evidence="7" id="KW-0934">Plastid</keyword>
<dbReference type="RefSeq" id="YP_009395801.1">
    <property type="nucleotide sequence ID" value="NC_035279.1"/>
</dbReference>
<feature type="transmembrane region" description="Helical" evidence="6">
    <location>
        <begin position="158"/>
        <end position="181"/>
    </location>
</feature>
<dbReference type="PANTHER" id="PTHR30371:SF0">
    <property type="entry name" value="SEC-INDEPENDENT PROTEIN TRANSLOCASE PROTEIN TATC, CHLOROPLASTIC-RELATED"/>
    <property type="match status" value="1"/>
</dbReference>
<dbReference type="GeneID" id="33357888"/>
<feature type="transmembrane region" description="Helical" evidence="6">
    <location>
        <begin position="26"/>
        <end position="44"/>
    </location>
</feature>
<evidence type="ECO:0000256" key="1">
    <source>
        <dbReference type="ARBA" id="ARBA00004141"/>
    </source>
</evidence>
<dbReference type="NCBIfam" id="TIGR00945">
    <property type="entry name" value="tatC"/>
    <property type="match status" value="1"/>
</dbReference>
<keyword evidence="5 6" id="KW-0472">Membrane</keyword>
<dbReference type="PROSITE" id="PS01218">
    <property type="entry name" value="TATC"/>
    <property type="match status" value="1"/>
</dbReference>
<organism evidence="7">
    <name type="scientific">Herposiphonia versicolor</name>
    <dbReference type="NCBI Taxonomy" id="2007163"/>
    <lineage>
        <taxon>Eukaryota</taxon>
        <taxon>Rhodophyta</taxon>
        <taxon>Florideophyceae</taxon>
        <taxon>Rhodymeniophycidae</taxon>
        <taxon>Ceramiales</taxon>
        <taxon>Rhodomelaceae</taxon>
        <taxon>Herposiphonieae</taxon>
        <taxon>Herposiphonia</taxon>
    </lineage>
</organism>
<comment type="similarity">
    <text evidence="2">Belongs to the TatC family.</text>
</comment>
<dbReference type="Pfam" id="PF00902">
    <property type="entry name" value="TatC"/>
    <property type="match status" value="1"/>
</dbReference>
<gene>
    <name evidence="7" type="primary">tatC</name>
</gene>
<comment type="subcellular location">
    <subcellularLocation>
        <location evidence="1">Membrane</location>
        <topology evidence="1">Multi-pass membrane protein</topology>
    </subcellularLocation>
</comment>
<geneLocation type="chloroplast" evidence="7"/>
<dbReference type="GO" id="GO:0009977">
    <property type="term" value="F:proton motive force dependent protein transmembrane transporter activity"/>
    <property type="evidence" value="ECO:0007669"/>
    <property type="project" value="TreeGrafter"/>
</dbReference>
<dbReference type="GO" id="GO:0043953">
    <property type="term" value="P:protein transport by the Tat complex"/>
    <property type="evidence" value="ECO:0007669"/>
    <property type="project" value="TreeGrafter"/>
</dbReference>
<dbReference type="InterPro" id="IPR002033">
    <property type="entry name" value="TatC"/>
</dbReference>
<dbReference type="InterPro" id="IPR019820">
    <property type="entry name" value="Sec-indep_translocase_CS"/>
</dbReference>
<dbReference type="HAMAP" id="MF_00902">
    <property type="entry name" value="TatC"/>
    <property type="match status" value="1"/>
</dbReference>
<evidence type="ECO:0000256" key="6">
    <source>
        <dbReference type="SAM" id="Phobius"/>
    </source>
</evidence>
<dbReference type="PANTHER" id="PTHR30371">
    <property type="entry name" value="SEC-INDEPENDENT PROTEIN TRANSLOCASE PROTEIN TATC"/>
    <property type="match status" value="1"/>
</dbReference>
<evidence type="ECO:0000256" key="5">
    <source>
        <dbReference type="ARBA" id="ARBA00023136"/>
    </source>
</evidence>
<reference evidence="7" key="1">
    <citation type="journal article" date="2017" name="J. Phycol.">
        <title>Analysis of chloroplast genomes and a supermatrix inform reclassification of the Rhodomelaceae (Rhodophyta).</title>
        <authorList>
            <person name="Diaz-Tapia P."/>
            <person name="Maggs C.A."/>
            <person name="West J.A."/>
            <person name="Verbruggen H."/>
        </authorList>
    </citation>
    <scope>NUCLEOTIDE SEQUENCE</scope>
    <source>
        <strain evidence="7">PD852</strain>
    </source>
</reference>
<feature type="transmembrane region" description="Helical" evidence="6">
    <location>
        <begin position="215"/>
        <end position="235"/>
    </location>
</feature>
<name>A0A1Z1MG93_9FLOR</name>
<dbReference type="AlphaFoldDB" id="A0A1Z1MG93"/>
<keyword evidence="7" id="KW-0150">Chloroplast</keyword>
<dbReference type="EMBL" id="MF101434">
    <property type="protein sequence ID" value="ARW64781.1"/>
    <property type="molecule type" value="Genomic_DNA"/>
</dbReference>
<feature type="transmembrane region" description="Helical" evidence="6">
    <location>
        <begin position="193"/>
        <end position="209"/>
    </location>
</feature>
<evidence type="ECO:0000256" key="4">
    <source>
        <dbReference type="ARBA" id="ARBA00022989"/>
    </source>
</evidence>
<evidence type="ECO:0000313" key="7">
    <source>
        <dbReference type="EMBL" id="ARW64781.1"/>
    </source>
</evidence>
<dbReference type="GO" id="GO:0033281">
    <property type="term" value="C:TAT protein transport complex"/>
    <property type="evidence" value="ECO:0007669"/>
    <property type="project" value="TreeGrafter"/>
</dbReference>
<evidence type="ECO:0000256" key="3">
    <source>
        <dbReference type="ARBA" id="ARBA00022692"/>
    </source>
</evidence>
<keyword evidence="4 6" id="KW-1133">Transmembrane helix</keyword>
<dbReference type="GO" id="GO:0065002">
    <property type="term" value="P:intracellular protein transmembrane transport"/>
    <property type="evidence" value="ECO:0007669"/>
    <property type="project" value="TreeGrafter"/>
</dbReference>
<proteinExistence type="inferred from homology"/>
<keyword evidence="3 6" id="KW-0812">Transmembrane</keyword>
<dbReference type="PRINTS" id="PR01840">
    <property type="entry name" value="TATCFAMILY"/>
</dbReference>
<accession>A0A1Z1MG93</accession>